<dbReference type="InParanoid" id="A0A369JHM7"/>
<protein>
    <submittedName>
        <fullName evidence="2">Uncharacterized protein</fullName>
    </submittedName>
</protein>
<proteinExistence type="predicted"/>
<sequence length="455" mass="51206">MRNGANYARMYRSNHGHRVDRGWLELAVEVARGSHWKVNVGGRKLRENSANGSPVPPDFLEGQKTGKTDRFHKTRREAWFKRWPEPIDPTLTAAIYELQLSRAIGKRKKQLVTWFLWNSKAARRSTASSGQNIFDASEKDKIVRVPRAVDAYQALYREKTHPAITKALGDAGEISRSNVSRSFVTFRQIVEGGEAEHKELKMKAKGKGSGVGDCHRSRDCHWRRPHDMWEGKVSDPQVRSDGENLACDRGWCAKSLRLPRAIQKLPHALNELITNASEATGWVFVVLAAGPNPLANGDIHSLEQYFGPKPRQAYFKGSCKVQRSRREAVLGTRKGHFFLSYSKTRALSSAELKVVDSQRRRDKKKPKSTASVSTDDESIPSVSDLDDLLPMPAPRFQHPVCAQIMTSRTTVYVSKWEKQDNMCAVFGVQGGIQGTPRKETNKLHLSSRRSRSPSP</sequence>
<dbReference type="STRING" id="39966.A0A369JHM7"/>
<organism evidence="2 3">
    <name type="scientific">Hypsizygus marmoreus</name>
    <name type="common">White beech mushroom</name>
    <name type="synonym">Agaricus marmoreus</name>
    <dbReference type="NCBI Taxonomy" id="39966"/>
    <lineage>
        <taxon>Eukaryota</taxon>
        <taxon>Fungi</taxon>
        <taxon>Dikarya</taxon>
        <taxon>Basidiomycota</taxon>
        <taxon>Agaricomycotina</taxon>
        <taxon>Agaricomycetes</taxon>
        <taxon>Agaricomycetidae</taxon>
        <taxon>Agaricales</taxon>
        <taxon>Tricholomatineae</taxon>
        <taxon>Lyophyllaceae</taxon>
        <taxon>Hypsizygus</taxon>
    </lineage>
</organism>
<gene>
    <name evidence="2" type="ORF">Hypma_000428</name>
</gene>
<reference evidence="2" key="1">
    <citation type="submission" date="2018-04" db="EMBL/GenBank/DDBJ databases">
        <title>Whole genome sequencing of Hypsizygus marmoreus.</title>
        <authorList>
            <person name="Choi I.-G."/>
            <person name="Min B."/>
            <person name="Kim J.-G."/>
            <person name="Kim S."/>
            <person name="Oh Y.-L."/>
            <person name="Kong W.-S."/>
            <person name="Park H."/>
            <person name="Jeong J."/>
            <person name="Song E.-S."/>
        </authorList>
    </citation>
    <scope>NUCLEOTIDE SEQUENCE [LARGE SCALE GENOMIC DNA]</scope>
    <source>
        <strain evidence="2">51987-8</strain>
    </source>
</reference>
<feature type="region of interest" description="Disordered" evidence="1">
    <location>
        <begin position="356"/>
        <end position="386"/>
    </location>
</feature>
<keyword evidence="3" id="KW-1185">Reference proteome</keyword>
<dbReference type="EMBL" id="LUEZ02000106">
    <property type="protein sequence ID" value="RDB18336.1"/>
    <property type="molecule type" value="Genomic_DNA"/>
</dbReference>
<name>A0A369JHM7_HYPMA</name>
<feature type="region of interest" description="Disordered" evidence="1">
    <location>
        <begin position="430"/>
        <end position="455"/>
    </location>
</feature>
<comment type="caution">
    <text evidence="2">The sequence shown here is derived from an EMBL/GenBank/DDBJ whole genome shotgun (WGS) entry which is preliminary data.</text>
</comment>
<dbReference type="OrthoDB" id="3068562at2759"/>
<feature type="compositionally biased region" description="Basic residues" evidence="1">
    <location>
        <begin position="445"/>
        <end position="455"/>
    </location>
</feature>
<feature type="region of interest" description="Disordered" evidence="1">
    <location>
        <begin position="45"/>
        <end position="65"/>
    </location>
</feature>
<evidence type="ECO:0000313" key="3">
    <source>
        <dbReference type="Proteomes" id="UP000076154"/>
    </source>
</evidence>
<evidence type="ECO:0000313" key="2">
    <source>
        <dbReference type="EMBL" id="RDB18336.1"/>
    </source>
</evidence>
<dbReference type="Proteomes" id="UP000076154">
    <property type="component" value="Unassembled WGS sequence"/>
</dbReference>
<evidence type="ECO:0000256" key="1">
    <source>
        <dbReference type="SAM" id="MobiDB-lite"/>
    </source>
</evidence>
<accession>A0A369JHM7</accession>
<dbReference type="AlphaFoldDB" id="A0A369JHM7"/>